<dbReference type="Pfam" id="PF01326">
    <property type="entry name" value="PPDK_N"/>
    <property type="match status" value="1"/>
</dbReference>
<evidence type="ECO:0000313" key="17">
    <source>
        <dbReference type="EMBL" id="EPR33118.1"/>
    </source>
</evidence>
<reference evidence="17 18" key="1">
    <citation type="journal article" date="2013" name="Genome Announc.">
        <title>Draft genome sequences for three mercury-methylating, sulfate-reducing bacteria.</title>
        <authorList>
            <person name="Brown S.D."/>
            <person name="Hurt R.A.Jr."/>
            <person name="Gilmour C.C."/>
            <person name="Elias D.A."/>
        </authorList>
    </citation>
    <scope>NUCLEOTIDE SEQUENCE [LARGE SCALE GENOMIC DNA]</scope>
    <source>
        <strain evidence="17 18">DSM 16529</strain>
    </source>
</reference>
<dbReference type="Gene3D" id="3.50.30.10">
    <property type="entry name" value="Phosphohistidine domain"/>
    <property type="match status" value="1"/>
</dbReference>
<dbReference type="InterPro" id="IPR036637">
    <property type="entry name" value="Phosphohistidine_dom_sf"/>
</dbReference>
<evidence type="ECO:0000256" key="3">
    <source>
        <dbReference type="ARBA" id="ARBA00004742"/>
    </source>
</evidence>
<evidence type="ECO:0000259" key="16">
    <source>
        <dbReference type="Pfam" id="PF01326"/>
    </source>
</evidence>
<organism evidence="17 18">
    <name type="scientific">Alkalidesulfovibrio alkalitolerans DSM 16529</name>
    <dbReference type="NCBI Taxonomy" id="1121439"/>
    <lineage>
        <taxon>Bacteria</taxon>
        <taxon>Pseudomonadati</taxon>
        <taxon>Thermodesulfobacteriota</taxon>
        <taxon>Desulfovibrionia</taxon>
        <taxon>Desulfovibrionales</taxon>
        <taxon>Desulfovibrionaceae</taxon>
        <taxon>Alkalidesulfovibrio</taxon>
    </lineage>
</organism>
<dbReference type="PATRIC" id="fig|1121439.3.peg.1916"/>
<keyword evidence="7" id="KW-0808">Transferase</keyword>
<protein>
    <recommendedName>
        <fullName evidence="6">Phosphoenolpyruvate synthase</fullName>
        <ecNumber evidence="5">2.7.9.2</ecNumber>
    </recommendedName>
    <alternativeName>
        <fullName evidence="13">Pyruvate, water dikinase</fullName>
    </alternativeName>
</protein>
<dbReference type="Proteomes" id="UP000014975">
    <property type="component" value="Unassembled WGS sequence"/>
</dbReference>
<dbReference type="Pfam" id="PF00391">
    <property type="entry name" value="PEP-utilizers"/>
    <property type="match status" value="1"/>
</dbReference>
<keyword evidence="12" id="KW-0460">Magnesium</keyword>
<dbReference type="OrthoDB" id="9760711at2"/>
<dbReference type="InterPro" id="IPR002192">
    <property type="entry name" value="PPDK_AMP/ATP-bd"/>
</dbReference>
<comment type="cofactor">
    <cofactor evidence="1">
        <name>Mg(2+)</name>
        <dbReference type="ChEBI" id="CHEBI:18420"/>
    </cofactor>
</comment>
<evidence type="ECO:0000259" key="15">
    <source>
        <dbReference type="Pfam" id="PF00391"/>
    </source>
</evidence>
<evidence type="ECO:0000313" key="18">
    <source>
        <dbReference type="Proteomes" id="UP000014975"/>
    </source>
</evidence>
<dbReference type="AlphaFoldDB" id="S7ULA5"/>
<dbReference type="PANTHER" id="PTHR43030">
    <property type="entry name" value="PHOSPHOENOLPYRUVATE SYNTHASE"/>
    <property type="match status" value="1"/>
</dbReference>
<evidence type="ECO:0000256" key="12">
    <source>
        <dbReference type="ARBA" id="ARBA00022842"/>
    </source>
</evidence>
<dbReference type="InterPro" id="IPR008279">
    <property type="entry name" value="PEP-util_enz_mobile_dom"/>
</dbReference>
<comment type="pathway">
    <text evidence="3">Carbohydrate biosynthesis; gluconeogenesis.</text>
</comment>
<keyword evidence="17" id="KW-0670">Pyruvate</keyword>
<evidence type="ECO:0000256" key="4">
    <source>
        <dbReference type="ARBA" id="ARBA00007837"/>
    </source>
</evidence>
<dbReference type="Gene3D" id="3.30.470.20">
    <property type="entry name" value="ATP-grasp fold, B domain"/>
    <property type="match status" value="1"/>
</dbReference>
<dbReference type="RefSeq" id="WP_020887253.1">
    <property type="nucleotide sequence ID" value="NZ_ATHI01000026.1"/>
</dbReference>
<feature type="domain" description="PEP-utilising enzyme mobile" evidence="15">
    <location>
        <begin position="480"/>
        <end position="550"/>
    </location>
</feature>
<keyword evidence="9" id="KW-0547">Nucleotide-binding</keyword>
<accession>S7ULA5</accession>
<dbReference type="EC" id="2.7.9.2" evidence="5"/>
<evidence type="ECO:0000256" key="6">
    <source>
        <dbReference type="ARBA" id="ARBA00021623"/>
    </source>
</evidence>
<evidence type="ECO:0000256" key="8">
    <source>
        <dbReference type="ARBA" id="ARBA00022723"/>
    </source>
</evidence>
<sequence>MPKLLEFFRRNSVIRRESRDDLTLERRYRAFKSLLAGNNQALELLTDLERLIYEGRSFTQDEALGLAETLVGGVYDLVEDLNALSGGAFPELFDRAETIGIKALRALSRRRSFDSPLIVLPLERLSLENLDEVGGKAANLGEVGNRVGLPTPQGFAVTASAAALFMRYSGLQETLGRMLAKVDVSDTAALEDACENAWRHVLSAPLPPELEDALNSAVRSMVSRLGPDLRLAVRSSAVCEDSGASFAGQHTTVLGVVPGNVASAWREVVASIFTPRAVFYRRTKGYSDQDVMMSVLVLAMVQARASGVAYTVDPNATTMREMLVSGVWGLGLSLVDGSVDADFWRVRRDDHAIVASTTARKTERLKFLPDGGTTAEELPEHLRTAPCLTPEQVARLAEYAQRLEDHYGMPLDVEWALDEGERFLILQTRPLMRAQELPQAECCEFVPGHTPLLAGGQAASPGTASGVAYVVQTSHALHSIPKGSILVAKQTSPAYVAAMGKVAGIVTDTGSVTGHMASVAREFGIPTLVGVGRATHILPHGQEITLDATNKVVYPGRVREILSEKKPVNLMKGSPVYKSLQEALKLIAPLNLVDPEKPEFTARGCRTLHDVIRFAHEMAMRRMFSIADDMDMEAGPAVPLFTGLPLNILVIDLGGGLVDLGARRVAEIEDIRCIPFKALLDGMRHPDIRWHGERDSSLSGFDMVVSGSVFRTPQAMRGHGGTNYSIISNEYMNFHGRMGHHFATVDTYCGPVINDNYVMFSFKGGAADVGRRTRRARLIAETLRWLGFRVVQKGDSLRAEIKKYDQKRISEKVDNLGRLLGAMRHLDMSLSDDAQIDWYVAEFLKGNYTFDRNRP</sequence>
<evidence type="ECO:0000256" key="13">
    <source>
        <dbReference type="ARBA" id="ARBA00033470"/>
    </source>
</evidence>
<dbReference type="InterPro" id="IPR013815">
    <property type="entry name" value="ATP_grasp_subdomain_1"/>
</dbReference>
<comment type="catalytic activity">
    <reaction evidence="14">
        <text>pyruvate + ATP + H2O = phosphoenolpyruvate + AMP + phosphate + 2 H(+)</text>
        <dbReference type="Rhea" id="RHEA:11364"/>
        <dbReference type="ChEBI" id="CHEBI:15361"/>
        <dbReference type="ChEBI" id="CHEBI:15377"/>
        <dbReference type="ChEBI" id="CHEBI:15378"/>
        <dbReference type="ChEBI" id="CHEBI:30616"/>
        <dbReference type="ChEBI" id="CHEBI:43474"/>
        <dbReference type="ChEBI" id="CHEBI:58702"/>
        <dbReference type="ChEBI" id="CHEBI:456215"/>
        <dbReference type="EC" id="2.7.9.2"/>
    </reaction>
</comment>
<keyword evidence="10 17" id="KW-0418">Kinase</keyword>
<keyword evidence="18" id="KW-1185">Reference proteome</keyword>
<dbReference type="GO" id="GO:0008986">
    <property type="term" value="F:pyruvate, water dikinase activity"/>
    <property type="evidence" value="ECO:0007669"/>
    <property type="project" value="UniProtKB-EC"/>
</dbReference>
<dbReference type="EMBL" id="ATHI01000026">
    <property type="protein sequence ID" value="EPR33118.1"/>
    <property type="molecule type" value="Genomic_DNA"/>
</dbReference>
<dbReference type="UniPathway" id="UPA00138"/>
<dbReference type="GO" id="GO:0006094">
    <property type="term" value="P:gluconeogenesis"/>
    <property type="evidence" value="ECO:0007669"/>
    <property type="project" value="UniProtKB-UniPathway"/>
</dbReference>
<dbReference type="Gene3D" id="3.30.1490.20">
    <property type="entry name" value="ATP-grasp fold, A domain"/>
    <property type="match status" value="1"/>
</dbReference>
<proteinExistence type="inferred from homology"/>
<comment type="caution">
    <text evidence="17">The sequence shown here is derived from an EMBL/GenBank/DDBJ whole genome shotgun (WGS) entry which is preliminary data.</text>
</comment>
<dbReference type="PANTHER" id="PTHR43030:SF1">
    <property type="entry name" value="PHOSPHOENOLPYRUVATE SYNTHASE"/>
    <property type="match status" value="1"/>
</dbReference>
<evidence type="ECO:0000256" key="7">
    <source>
        <dbReference type="ARBA" id="ARBA00022679"/>
    </source>
</evidence>
<keyword evidence="8" id="KW-0479">Metal-binding</keyword>
<name>S7ULA5_9BACT</name>
<dbReference type="SUPFAM" id="SSF52009">
    <property type="entry name" value="Phosphohistidine domain"/>
    <property type="match status" value="1"/>
</dbReference>
<evidence type="ECO:0000256" key="9">
    <source>
        <dbReference type="ARBA" id="ARBA00022741"/>
    </source>
</evidence>
<dbReference type="GO" id="GO:0046872">
    <property type="term" value="F:metal ion binding"/>
    <property type="evidence" value="ECO:0007669"/>
    <property type="project" value="UniProtKB-KW"/>
</dbReference>
<evidence type="ECO:0000256" key="2">
    <source>
        <dbReference type="ARBA" id="ARBA00002988"/>
    </source>
</evidence>
<dbReference type="eggNOG" id="COG0574">
    <property type="taxonomic scope" value="Bacteria"/>
</dbReference>
<comment type="similarity">
    <text evidence="4">Belongs to the PEP-utilizing enzyme family.</text>
</comment>
<keyword evidence="11" id="KW-0067">ATP-binding</keyword>
<evidence type="ECO:0000256" key="5">
    <source>
        <dbReference type="ARBA" id="ARBA00011996"/>
    </source>
</evidence>
<evidence type="ECO:0000256" key="14">
    <source>
        <dbReference type="ARBA" id="ARBA00047700"/>
    </source>
</evidence>
<dbReference type="InterPro" id="IPR006319">
    <property type="entry name" value="PEP_synth"/>
</dbReference>
<dbReference type="GO" id="GO:0005524">
    <property type="term" value="F:ATP binding"/>
    <property type="evidence" value="ECO:0007669"/>
    <property type="project" value="UniProtKB-KW"/>
</dbReference>
<gene>
    <name evidence="17" type="ORF">dsat_0559</name>
</gene>
<evidence type="ECO:0000256" key="1">
    <source>
        <dbReference type="ARBA" id="ARBA00001946"/>
    </source>
</evidence>
<comment type="function">
    <text evidence="2">Catalyzes the phosphorylation of pyruvate to phosphoenolpyruvate.</text>
</comment>
<feature type="domain" description="Pyruvate phosphate dikinase AMP/ATP-binding" evidence="16">
    <location>
        <begin position="131"/>
        <end position="436"/>
    </location>
</feature>
<dbReference type="eggNOG" id="COG3848">
    <property type="taxonomic scope" value="Bacteria"/>
</dbReference>
<evidence type="ECO:0000256" key="11">
    <source>
        <dbReference type="ARBA" id="ARBA00022840"/>
    </source>
</evidence>
<dbReference type="STRING" id="1121439.dsat_0559"/>
<dbReference type="SUPFAM" id="SSF56059">
    <property type="entry name" value="Glutathione synthetase ATP-binding domain-like"/>
    <property type="match status" value="1"/>
</dbReference>
<evidence type="ECO:0000256" key="10">
    <source>
        <dbReference type="ARBA" id="ARBA00022777"/>
    </source>
</evidence>